<reference evidence="3 4" key="1">
    <citation type="submission" date="2019-02" db="EMBL/GenBank/DDBJ databases">
        <title>Deep-cultivation of Planctomycetes and their phenomic and genomic characterization uncovers novel biology.</title>
        <authorList>
            <person name="Wiegand S."/>
            <person name="Jogler M."/>
            <person name="Boedeker C."/>
            <person name="Pinto D."/>
            <person name="Vollmers J."/>
            <person name="Rivas-Marin E."/>
            <person name="Kohn T."/>
            <person name="Peeters S.H."/>
            <person name="Heuer A."/>
            <person name="Rast P."/>
            <person name="Oberbeckmann S."/>
            <person name="Bunk B."/>
            <person name="Jeske O."/>
            <person name="Meyerdierks A."/>
            <person name="Storesund J.E."/>
            <person name="Kallscheuer N."/>
            <person name="Luecker S."/>
            <person name="Lage O.M."/>
            <person name="Pohl T."/>
            <person name="Merkel B.J."/>
            <person name="Hornburger P."/>
            <person name="Mueller R.-W."/>
            <person name="Bruemmer F."/>
            <person name="Labrenz M."/>
            <person name="Spormann A.M."/>
            <person name="Op Den Camp H."/>
            <person name="Overmann J."/>
            <person name="Amann R."/>
            <person name="Jetten M.S.M."/>
            <person name="Mascher T."/>
            <person name="Medema M.H."/>
            <person name="Devos D.P."/>
            <person name="Kaster A.-K."/>
            <person name="Ovreas L."/>
            <person name="Rohde M."/>
            <person name="Galperin M.Y."/>
            <person name="Jogler C."/>
        </authorList>
    </citation>
    <scope>NUCLEOTIDE SEQUENCE [LARGE SCALE GENOMIC DNA]</scope>
    <source>
        <strain evidence="3 4">Poly51</strain>
    </source>
</reference>
<feature type="region of interest" description="Disordered" evidence="1">
    <location>
        <begin position="404"/>
        <end position="432"/>
    </location>
</feature>
<organism evidence="3 4">
    <name type="scientific">Rubripirellula tenax</name>
    <dbReference type="NCBI Taxonomy" id="2528015"/>
    <lineage>
        <taxon>Bacteria</taxon>
        <taxon>Pseudomonadati</taxon>
        <taxon>Planctomycetota</taxon>
        <taxon>Planctomycetia</taxon>
        <taxon>Pirellulales</taxon>
        <taxon>Pirellulaceae</taxon>
        <taxon>Rubripirellula</taxon>
    </lineage>
</organism>
<protein>
    <submittedName>
        <fullName evidence="3">Outer membrane biogenesis protein BamB</fullName>
    </submittedName>
</protein>
<proteinExistence type="predicted"/>
<dbReference type="Proteomes" id="UP000318288">
    <property type="component" value="Unassembled WGS sequence"/>
</dbReference>
<feature type="domain" description="Pyrrolo-quinoline quinone repeat" evidence="2">
    <location>
        <begin position="167"/>
        <end position="346"/>
    </location>
</feature>
<dbReference type="Pfam" id="PF13360">
    <property type="entry name" value="PQQ_2"/>
    <property type="match status" value="2"/>
</dbReference>
<dbReference type="EMBL" id="SJPW01000006">
    <property type="protein sequence ID" value="TWU48552.1"/>
    <property type="molecule type" value="Genomic_DNA"/>
</dbReference>
<dbReference type="PANTHER" id="PTHR34512">
    <property type="entry name" value="CELL SURFACE PROTEIN"/>
    <property type="match status" value="1"/>
</dbReference>
<feature type="compositionally biased region" description="Basic and acidic residues" evidence="1">
    <location>
        <begin position="404"/>
        <end position="413"/>
    </location>
</feature>
<comment type="caution">
    <text evidence="3">The sequence shown here is derived from an EMBL/GenBank/DDBJ whole genome shotgun (WGS) entry which is preliminary data.</text>
</comment>
<dbReference type="PANTHER" id="PTHR34512:SF30">
    <property type="entry name" value="OUTER MEMBRANE PROTEIN ASSEMBLY FACTOR BAMB"/>
    <property type="match status" value="1"/>
</dbReference>
<dbReference type="InterPro" id="IPR011047">
    <property type="entry name" value="Quinoprotein_ADH-like_sf"/>
</dbReference>
<evidence type="ECO:0000313" key="4">
    <source>
        <dbReference type="Proteomes" id="UP000318288"/>
    </source>
</evidence>
<dbReference type="SMART" id="SM00564">
    <property type="entry name" value="PQQ"/>
    <property type="match status" value="3"/>
</dbReference>
<dbReference type="OrthoDB" id="244732at2"/>
<dbReference type="InterPro" id="IPR018391">
    <property type="entry name" value="PQQ_b-propeller_rpt"/>
</dbReference>
<dbReference type="RefSeq" id="WP_146459960.1">
    <property type="nucleotide sequence ID" value="NZ_SJPW01000006.1"/>
</dbReference>
<gene>
    <name evidence="3" type="ORF">Poly51_44520</name>
</gene>
<feature type="domain" description="Pyrrolo-quinoline quinone repeat" evidence="2">
    <location>
        <begin position="48"/>
        <end position="166"/>
    </location>
</feature>
<dbReference type="InterPro" id="IPR002372">
    <property type="entry name" value="PQQ_rpt_dom"/>
</dbReference>
<dbReference type="SUPFAM" id="SSF50998">
    <property type="entry name" value="Quinoprotein alcohol dehydrogenase-like"/>
    <property type="match status" value="1"/>
</dbReference>
<dbReference type="AlphaFoldDB" id="A0A5C6EHR2"/>
<sequence>MTSETLRSTLLLIAALVSYDSLAGKNWPNFRGDGSSTVTADLPTRWSADEGVSWQVDIPGYGQSSPVVWSDHVYVTSSEGPFQLACQVHSFDLTTGKKLWTTRVEATTKVENYFRNSRAAPTCCVDDAGVYSFFASGDVTAMSHDGKTLWSTPLIKNYGEVANERGVASSLAQTDDHIFVLIDHHGPSYLVAINKSDGQVTWKADRGDRVPSWSSPAIARSGDRNIIITSSADTVDGYDVATGESLWQLAGLQGNHIPSATVVDDLVFVGSTTVYGGATDEDAVAGSNCCIELTHDDDRPGYKVRWGAERANSYYSTPLAFAGYVYYVNKVGVLYCVNQETGEQVFAKRIGNPCWASAVGVTHSNGEQLVYFVLKNGFTIVLRPGNEYDQVARNQLYDADAMMEARESAEKQRKTNSVPADQAKPKTGPEKVFAGMPERQLHQMFSYGDPMVYGVAVAQDRLLIRTGQALFCVGGEATQ</sequence>
<dbReference type="Gene3D" id="2.130.10.10">
    <property type="entry name" value="YVTN repeat-like/Quinoprotein amine dehydrogenase"/>
    <property type="match status" value="2"/>
</dbReference>
<evidence type="ECO:0000256" key="1">
    <source>
        <dbReference type="SAM" id="MobiDB-lite"/>
    </source>
</evidence>
<accession>A0A5C6EHR2</accession>
<evidence type="ECO:0000313" key="3">
    <source>
        <dbReference type="EMBL" id="TWU48552.1"/>
    </source>
</evidence>
<dbReference type="InterPro" id="IPR015943">
    <property type="entry name" value="WD40/YVTN_repeat-like_dom_sf"/>
</dbReference>
<keyword evidence="4" id="KW-1185">Reference proteome</keyword>
<name>A0A5C6EHR2_9BACT</name>
<evidence type="ECO:0000259" key="2">
    <source>
        <dbReference type="Pfam" id="PF13360"/>
    </source>
</evidence>